<dbReference type="Proteomes" id="UP000682733">
    <property type="component" value="Unassembled WGS sequence"/>
</dbReference>
<dbReference type="EMBL" id="CAJOBC010006568">
    <property type="protein sequence ID" value="CAF3903279.1"/>
    <property type="molecule type" value="Genomic_DNA"/>
</dbReference>
<dbReference type="EMBL" id="CAJNOK010038342">
    <property type="protein sequence ID" value="CAF1537539.1"/>
    <property type="molecule type" value="Genomic_DNA"/>
</dbReference>
<dbReference type="Proteomes" id="UP000677228">
    <property type="component" value="Unassembled WGS sequence"/>
</dbReference>
<proteinExistence type="predicted"/>
<accession>A0A814RVP4</accession>
<feature type="chain" id="PRO_5036225833" evidence="1">
    <location>
        <begin position="21"/>
        <end position="149"/>
    </location>
</feature>
<dbReference type="Proteomes" id="UP000663829">
    <property type="component" value="Unassembled WGS sequence"/>
</dbReference>
<dbReference type="AlphaFoldDB" id="A0A814RVP4"/>
<evidence type="ECO:0000313" key="6">
    <source>
        <dbReference type="Proteomes" id="UP000663829"/>
    </source>
</evidence>
<dbReference type="Proteomes" id="UP000681722">
    <property type="component" value="Unassembled WGS sequence"/>
</dbReference>
<organism evidence="2 6">
    <name type="scientific">Didymodactylos carnosus</name>
    <dbReference type="NCBI Taxonomy" id="1234261"/>
    <lineage>
        <taxon>Eukaryota</taxon>
        <taxon>Metazoa</taxon>
        <taxon>Spiralia</taxon>
        <taxon>Gnathifera</taxon>
        <taxon>Rotifera</taxon>
        <taxon>Eurotatoria</taxon>
        <taxon>Bdelloidea</taxon>
        <taxon>Philodinida</taxon>
        <taxon>Philodinidae</taxon>
        <taxon>Didymodactylos</taxon>
    </lineage>
</organism>
<evidence type="ECO:0000313" key="3">
    <source>
        <dbReference type="EMBL" id="CAF1537539.1"/>
    </source>
</evidence>
<dbReference type="EMBL" id="CAJOBA010060643">
    <property type="protein sequence ID" value="CAF4325359.1"/>
    <property type="molecule type" value="Genomic_DNA"/>
</dbReference>
<reference evidence="2" key="1">
    <citation type="submission" date="2021-02" db="EMBL/GenBank/DDBJ databases">
        <authorList>
            <person name="Nowell W R."/>
        </authorList>
    </citation>
    <scope>NUCLEOTIDE SEQUENCE</scope>
</reference>
<dbReference type="EMBL" id="CAJNOQ010006568">
    <property type="protein sequence ID" value="CAF1139588.1"/>
    <property type="molecule type" value="Genomic_DNA"/>
</dbReference>
<sequence length="149" mass="16985">MSSLLVYMLAVLNTNFLVIPHTIKEQWVKANSITSRSSAISTKYVVRTHPILEKRELRARLAAKDEKIRCIRTTYTHVSKNSISSQELAQSSGSTWADTTRNLIRKLFHDIDLATVICVKLNGKHLDVSKEIYDNSSGFFLQLVHIIER</sequence>
<protein>
    <submittedName>
        <fullName evidence="2">Uncharacterized protein</fullName>
    </submittedName>
</protein>
<keyword evidence="6" id="KW-1185">Reference proteome</keyword>
<comment type="caution">
    <text evidence="2">The sequence shown here is derived from an EMBL/GenBank/DDBJ whole genome shotgun (WGS) entry which is preliminary data.</text>
</comment>
<name>A0A814RVP4_9BILA</name>
<evidence type="ECO:0000313" key="5">
    <source>
        <dbReference type="EMBL" id="CAF4325359.1"/>
    </source>
</evidence>
<evidence type="ECO:0000313" key="2">
    <source>
        <dbReference type="EMBL" id="CAF1139588.1"/>
    </source>
</evidence>
<evidence type="ECO:0000256" key="1">
    <source>
        <dbReference type="SAM" id="SignalP"/>
    </source>
</evidence>
<feature type="signal peptide" evidence="1">
    <location>
        <begin position="1"/>
        <end position="20"/>
    </location>
</feature>
<evidence type="ECO:0000313" key="4">
    <source>
        <dbReference type="EMBL" id="CAF3903279.1"/>
    </source>
</evidence>
<gene>
    <name evidence="2" type="ORF">GPM918_LOCUS20612</name>
    <name evidence="3" type="ORF">OVA965_LOCUS38591</name>
    <name evidence="4" type="ORF">SRO942_LOCUS20609</name>
    <name evidence="5" type="ORF">TMI583_LOCUS39790</name>
</gene>
<keyword evidence="1" id="KW-0732">Signal</keyword>